<comment type="subcellular location">
    <subcellularLocation>
        <location evidence="1">Membrane</location>
    </subcellularLocation>
</comment>
<dbReference type="Pfam" id="PF21365">
    <property type="entry name" value="Glyco_hydro_31_3rd"/>
    <property type="match status" value="1"/>
</dbReference>
<dbReference type="InterPro" id="IPR017853">
    <property type="entry name" value="GH"/>
</dbReference>
<dbReference type="CDD" id="cd14752">
    <property type="entry name" value="GH31_N"/>
    <property type="match status" value="1"/>
</dbReference>
<dbReference type="Pfam" id="PF01055">
    <property type="entry name" value="Glyco_hydro_31_2nd"/>
    <property type="match status" value="1"/>
</dbReference>
<dbReference type="SUPFAM" id="SSF74650">
    <property type="entry name" value="Galactose mutarotase-like"/>
    <property type="match status" value="1"/>
</dbReference>
<feature type="domain" description="P-type" evidence="13">
    <location>
        <begin position="35"/>
        <end position="83"/>
    </location>
</feature>
<dbReference type="Proteomes" id="UP000002640">
    <property type="component" value="Unassembled WGS sequence"/>
</dbReference>
<dbReference type="SUPFAM" id="SSF51445">
    <property type="entry name" value="(Trans)glycosidases"/>
    <property type="match status" value="1"/>
</dbReference>
<dbReference type="Gene3D" id="2.60.40.1760">
    <property type="entry name" value="glycosyl hydrolase (family 31)"/>
    <property type="match status" value="1"/>
</dbReference>
<feature type="disulfide bond" evidence="9">
    <location>
        <begin position="62"/>
        <end position="79"/>
    </location>
</feature>
<dbReference type="InterPro" id="IPR013780">
    <property type="entry name" value="Glyco_hydro_b"/>
</dbReference>
<feature type="domain" description="P-type" evidence="13">
    <location>
        <begin position="90"/>
        <end position="136"/>
    </location>
</feature>
<dbReference type="STRING" id="1094619.G4YHR2"/>
<name>G4YHR2_PHYSP</name>
<dbReference type="SUPFAM" id="SSF51011">
    <property type="entry name" value="Glycosyl hydrolase domain"/>
    <property type="match status" value="1"/>
</dbReference>
<keyword evidence="5 9" id="KW-1015">Disulfide bond</keyword>
<evidence type="ECO:0000256" key="5">
    <source>
        <dbReference type="ARBA" id="ARBA00023157"/>
    </source>
</evidence>
<evidence type="ECO:0000256" key="3">
    <source>
        <dbReference type="ARBA" id="ARBA00022801"/>
    </source>
</evidence>
<dbReference type="GO" id="GO:0016020">
    <property type="term" value="C:membrane"/>
    <property type="evidence" value="ECO:0007669"/>
    <property type="project" value="UniProtKB-SubCell"/>
</dbReference>
<evidence type="ECO:0000256" key="10">
    <source>
        <dbReference type="SAM" id="MobiDB-lite"/>
    </source>
</evidence>
<dbReference type="Gene3D" id="3.20.20.80">
    <property type="entry name" value="Glycosidases"/>
    <property type="match status" value="1"/>
</dbReference>
<evidence type="ECO:0000259" key="13">
    <source>
        <dbReference type="PROSITE" id="PS51448"/>
    </source>
</evidence>
<dbReference type="GO" id="GO:0004553">
    <property type="term" value="F:hydrolase activity, hydrolyzing O-glycosyl compounds"/>
    <property type="evidence" value="ECO:0007669"/>
    <property type="project" value="InterPro"/>
</dbReference>
<dbReference type="SMR" id="G4YHR2"/>
<evidence type="ECO:0000313" key="15">
    <source>
        <dbReference type="Proteomes" id="UP000002640"/>
    </source>
</evidence>
<evidence type="ECO:0000256" key="8">
    <source>
        <dbReference type="ARBA" id="ARBA00041343"/>
    </source>
</evidence>
<dbReference type="InterPro" id="IPR044913">
    <property type="entry name" value="P_trefoil_dom_sf"/>
</dbReference>
<reference evidence="14 15" key="1">
    <citation type="journal article" date="2006" name="Science">
        <title>Phytophthora genome sequences uncover evolutionary origins and mechanisms of pathogenesis.</title>
        <authorList>
            <person name="Tyler B.M."/>
            <person name="Tripathy S."/>
            <person name="Zhang X."/>
            <person name="Dehal P."/>
            <person name="Jiang R.H."/>
            <person name="Aerts A."/>
            <person name="Arredondo F.D."/>
            <person name="Baxter L."/>
            <person name="Bensasson D."/>
            <person name="Beynon J.L."/>
            <person name="Chapman J."/>
            <person name="Damasceno C.M."/>
            <person name="Dorrance A.E."/>
            <person name="Dou D."/>
            <person name="Dickerman A.W."/>
            <person name="Dubchak I.L."/>
            <person name="Garbelotto M."/>
            <person name="Gijzen M."/>
            <person name="Gordon S.G."/>
            <person name="Govers F."/>
            <person name="Grunwald N.J."/>
            <person name="Huang W."/>
            <person name="Ivors K.L."/>
            <person name="Jones R.W."/>
            <person name="Kamoun S."/>
            <person name="Krampis K."/>
            <person name="Lamour K.H."/>
            <person name="Lee M.K."/>
            <person name="McDonald W.H."/>
            <person name="Medina M."/>
            <person name="Meijer H.J."/>
            <person name="Nordberg E.K."/>
            <person name="Maclean D.J."/>
            <person name="Ospina-Giraldo M.D."/>
            <person name="Morris P.F."/>
            <person name="Phuntumart V."/>
            <person name="Putnam N.H."/>
            <person name="Rash S."/>
            <person name="Rose J.K."/>
            <person name="Sakihama Y."/>
            <person name="Salamov A.A."/>
            <person name="Savidor A."/>
            <person name="Scheuring C.F."/>
            <person name="Smith B.M."/>
            <person name="Sobral B.W."/>
            <person name="Terry A."/>
            <person name="Torto-Alalibo T.A."/>
            <person name="Win J."/>
            <person name="Xu Z."/>
            <person name="Zhang H."/>
            <person name="Grigoriev I.V."/>
            <person name="Rokhsar D.S."/>
            <person name="Boore J.L."/>
        </authorList>
    </citation>
    <scope>NUCLEOTIDE SEQUENCE [LARGE SCALE GENOMIC DNA]</scope>
    <source>
        <strain evidence="14 15">P6497</strain>
    </source>
</reference>
<dbReference type="InterPro" id="IPR025887">
    <property type="entry name" value="Glyco_hydro_31_N_dom"/>
</dbReference>
<dbReference type="Pfam" id="PF13802">
    <property type="entry name" value="Gal_mutarotas_2"/>
    <property type="match status" value="1"/>
</dbReference>
<evidence type="ECO:0000313" key="14">
    <source>
        <dbReference type="EMBL" id="EGZ29380.1"/>
    </source>
</evidence>
<dbReference type="Gene3D" id="4.10.110.10">
    <property type="entry name" value="Spasmolytic Protein, domain 1"/>
    <property type="match status" value="1"/>
</dbReference>
<evidence type="ECO:0000256" key="1">
    <source>
        <dbReference type="ARBA" id="ARBA00004370"/>
    </source>
</evidence>
<dbReference type="InParanoid" id="G4YHR2"/>
<keyword evidence="12" id="KW-0732">Signal</keyword>
<evidence type="ECO:0000256" key="2">
    <source>
        <dbReference type="ARBA" id="ARBA00007806"/>
    </source>
</evidence>
<dbReference type="GO" id="GO:0005975">
    <property type="term" value="P:carbohydrate metabolic process"/>
    <property type="evidence" value="ECO:0007669"/>
    <property type="project" value="InterPro"/>
</dbReference>
<feature type="compositionally biased region" description="Basic and acidic residues" evidence="10">
    <location>
        <begin position="1098"/>
        <end position="1120"/>
    </location>
</feature>
<keyword evidence="6" id="KW-0325">Glycoprotein</keyword>
<dbReference type="GO" id="GO:0030246">
    <property type="term" value="F:carbohydrate binding"/>
    <property type="evidence" value="ECO:0007669"/>
    <property type="project" value="InterPro"/>
</dbReference>
<keyword evidence="7" id="KW-0326">Glycosidase</keyword>
<keyword evidence="3 14" id="KW-0378">Hydrolase</keyword>
<dbReference type="GeneID" id="20654252"/>
<feature type="signal peptide" evidence="12">
    <location>
        <begin position="1"/>
        <end position="18"/>
    </location>
</feature>
<dbReference type="AlphaFoldDB" id="G4YHR2"/>
<dbReference type="InterPro" id="IPR000322">
    <property type="entry name" value="Glyco_hydro_31_TIM"/>
</dbReference>
<evidence type="ECO:0000256" key="12">
    <source>
        <dbReference type="SAM" id="SignalP"/>
    </source>
</evidence>
<feature type="chain" id="PRO_5003471277" description="Maltase" evidence="12">
    <location>
        <begin position="19"/>
        <end position="1160"/>
    </location>
</feature>
<evidence type="ECO:0000256" key="4">
    <source>
        <dbReference type="ARBA" id="ARBA00023136"/>
    </source>
</evidence>
<comment type="similarity">
    <text evidence="2">Belongs to the glycosyl hydrolase 31 family.</text>
</comment>
<dbReference type="InterPro" id="IPR048395">
    <property type="entry name" value="Glyco_hydro_31_C"/>
</dbReference>
<dbReference type="KEGG" id="psoj:PHYSODRAFT_472609"/>
<protein>
    <recommendedName>
        <fullName evidence="8">Maltase</fullName>
    </recommendedName>
</protein>
<keyword evidence="11" id="KW-0812">Transmembrane</keyword>
<feature type="compositionally biased region" description="Low complexity" evidence="10">
    <location>
        <begin position="1084"/>
        <end position="1095"/>
    </location>
</feature>
<dbReference type="InterPro" id="IPR030458">
    <property type="entry name" value="Glyco_hydro_31_AS"/>
</dbReference>
<dbReference type="Pfam" id="PF00088">
    <property type="entry name" value="Trefoil"/>
    <property type="match status" value="1"/>
</dbReference>
<dbReference type="PANTHER" id="PTHR22762">
    <property type="entry name" value="ALPHA-GLUCOSIDASE"/>
    <property type="match status" value="1"/>
</dbReference>
<dbReference type="OMA" id="CVRWHQA"/>
<keyword evidence="4 11" id="KW-0472">Membrane</keyword>
<dbReference type="InterPro" id="IPR011013">
    <property type="entry name" value="Gal_mutarotase_sf_dom"/>
</dbReference>
<proteinExistence type="inferred from homology"/>
<feature type="transmembrane region" description="Helical" evidence="11">
    <location>
        <begin position="1125"/>
        <end position="1149"/>
    </location>
</feature>
<keyword evidence="15" id="KW-1185">Reference proteome</keyword>
<dbReference type="PROSITE" id="PS51448">
    <property type="entry name" value="P_TREFOIL_2"/>
    <property type="match status" value="2"/>
</dbReference>
<comment type="caution">
    <text evidence="9">Lacks conserved residue(s) required for the propagation of feature annotation.</text>
</comment>
<dbReference type="EMBL" id="JH159151">
    <property type="protein sequence ID" value="EGZ29380.1"/>
    <property type="molecule type" value="Genomic_DNA"/>
</dbReference>
<dbReference type="PANTHER" id="PTHR22762:SF133">
    <property type="entry name" value="P-TYPE DOMAIN-CONTAINING PROTEIN"/>
    <property type="match status" value="1"/>
</dbReference>
<accession>G4YHR2</accession>
<dbReference type="RefSeq" id="XP_009516655.1">
    <property type="nucleotide sequence ID" value="XM_009518360.1"/>
</dbReference>
<organism evidence="14 15">
    <name type="scientific">Phytophthora sojae (strain P6497)</name>
    <name type="common">Soybean stem and root rot agent</name>
    <name type="synonym">Phytophthora megasperma f. sp. glycines</name>
    <dbReference type="NCBI Taxonomy" id="1094619"/>
    <lineage>
        <taxon>Eukaryota</taxon>
        <taxon>Sar</taxon>
        <taxon>Stramenopiles</taxon>
        <taxon>Oomycota</taxon>
        <taxon>Peronosporomycetes</taxon>
        <taxon>Peronosporales</taxon>
        <taxon>Peronosporaceae</taxon>
        <taxon>Phytophthora</taxon>
    </lineage>
</organism>
<dbReference type="InterPro" id="IPR000519">
    <property type="entry name" value="P_trefoil_dom"/>
</dbReference>
<dbReference type="SUPFAM" id="SSF57492">
    <property type="entry name" value="Trefoil"/>
    <property type="match status" value="1"/>
</dbReference>
<evidence type="ECO:0000256" key="11">
    <source>
        <dbReference type="SAM" id="Phobius"/>
    </source>
</evidence>
<feature type="region of interest" description="Disordered" evidence="10">
    <location>
        <begin position="1070"/>
        <end position="1121"/>
    </location>
</feature>
<evidence type="ECO:0000256" key="6">
    <source>
        <dbReference type="ARBA" id="ARBA00023180"/>
    </source>
</evidence>
<dbReference type="Gene3D" id="2.60.40.1180">
    <property type="entry name" value="Golgi alpha-mannosidase II"/>
    <property type="match status" value="2"/>
</dbReference>
<dbReference type="PROSITE" id="PS00129">
    <property type="entry name" value="GLYCOSYL_HYDROL_F31_1"/>
    <property type="match status" value="1"/>
</dbReference>
<keyword evidence="11" id="KW-1133">Transmembrane helix</keyword>
<sequence length="1160" mass="127030">MVLLQLALAVVAVASGAARNQVVDLVSAAVDTAAVKCAKEPSQRVDCYPASANFPEPTEELCLAQGCCWKSLENEGVPCAFAVEEPPSRAKCANVAKPSRLACRNPRFASPEVLEDQEACESAGCCFNDGDCFQPLSDGYELLTLDETSNGWSGTLALRHGGRGPFGNDVPLLELNVVRESSTQLRIRITDPAFPRYEVPDLPVRRQEQGGEVEGDTGNESDYEVHFTPWPFGVAVTRRYTGEVLFNSTPPIEREDDCASFSGLVFENQFLEFSTQLAQPEDGNEPILYGLGERVGPARLHADEGGDLYPMFARAPNVTAPVHTRSGGDNLYGVHPFVLQLEDSHSGSAHGVFVLSSNAMEVVARREALTYRITGGILDIFVFAGPTPQDVIAQYTDIVGRPAMPPYWALGYHVGRRGGDESSVDDAVKVVTQLRMAGVPMDAYWQDIDYMADNGRTLSLDERSFPHRDMRAFIDDLHFHSQHFICVQVPAITSSNSSSGQHGENMARYSWDPLARGEELDIFVKGVNGERYAQKAFKSGWAVFVDFFHPEASRFWHEQLAKFHKYVLPFDGLWLDMNEPSSTCDCDLAAEDDVCARMCGDGHPTEEGTPMKLEEIAVGGDGGFIRTHDVNFPFDPYRQPFAPGQNEPRQGGHGNLNSATLPMAALHHSSLHYNLHSLYGHAQARATRQALDKIVRKRSVLLSRSTFSGTGKYAGHWLSDNAKASWEQLRLSISGTLQMNLLGIPLTGPNVCGSRGRSSTELCVRWHQAASFLPLLRNHAENDQGKQTPVDFDADALNILRSTLLRRYRYLPYMYTLFYEAHRTGSPVVRPLSFEFPGDKSARDIEHQYLLGPALMVSPVVHEGAISNQVYFPDATWYDAHSGKLALDPAASENRRVSLLTPLPKLQVHLRGGYIVPTQQSLTTTALSRRGAFTLLAALNTSEKNPEAFGELYVDDGDSLSAVEDHRYSLVRFGVLQNSSNTIEFKSTVKFNGYAGPEMQADLNEVRVYGVRGDGFAANSSMESTLVASSGDGPPKQHSVKADYFAQSNMLVLSRLDMRIGQEFHVKVTAKPAAAPEGEKKGANGKPVGANNSGKSGSGEKEGGAEGGGEGKAKPSETTKKSNKFSVTGIVGIVVGCAFLAAIILVFLLRWRRRREYNII</sequence>
<evidence type="ECO:0000256" key="9">
    <source>
        <dbReference type="PROSITE-ProRule" id="PRU00779"/>
    </source>
</evidence>
<evidence type="ECO:0000256" key="7">
    <source>
        <dbReference type="ARBA" id="ARBA00023295"/>
    </source>
</evidence>
<dbReference type="CDD" id="cd00111">
    <property type="entry name" value="Trefoil"/>
    <property type="match status" value="1"/>
</dbReference>
<gene>
    <name evidence="14" type="ORF">PHYSODRAFT_472609</name>
</gene>